<dbReference type="CDD" id="cd00048">
    <property type="entry name" value="DSRM_SF"/>
    <property type="match status" value="1"/>
</dbReference>
<dbReference type="Proteomes" id="UP000494163">
    <property type="component" value="Chromosome X"/>
</dbReference>
<dbReference type="STRING" id="30019.A0A0M3QZJ5"/>
<protein>
    <submittedName>
        <fullName evidence="1">R2d2</fullName>
    </submittedName>
</protein>
<evidence type="ECO:0000313" key="2">
    <source>
        <dbReference type="Proteomes" id="UP000494163"/>
    </source>
</evidence>
<sequence>MVKKSSINALQEFCVQTESGKPLYDSKESGEVGHVCKVTHMDLEAFGNGRTQLAASHGYENASRMGDMLTELRDYCLFHDMPLPTVEIVQQSGAEYSIKRFGKSNSKKDTGQRAAIKTLYIIYEGAPPIVDAEVLPPPPPAANLFKTFRHHNAAGAGLKQWLCDLYNYFNNLDSVLWKAEAVFAALKLRPSVTMLQFGSPDNPLISTVRSIVSSWACSLRFLI</sequence>
<dbReference type="AlphaFoldDB" id="A0A0M3QZJ5"/>
<name>A0A0M3QZJ5_DROBS</name>
<keyword evidence="2" id="KW-1185">Reference proteome</keyword>
<dbReference type="OrthoDB" id="5961559at2759"/>
<dbReference type="EMBL" id="CP012528">
    <property type="protein sequence ID" value="ALC49489.1"/>
    <property type="molecule type" value="Genomic_DNA"/>
</dbReference>
<gene>
    <name evidence="1" type="ORF">Dbus_chrXg1345</name>
</gene>
<evidence type="ECO:0000313" key="1">
    <source>
        <dbReference type="EMBL" id="ALC49489.1"/>
    </source>
</evidence>
<proteinExistence type="predicted"/>
<reference evidence="1 2" key="1">
    <citation type="submission" date="2015-08" db="EMBL/GenBank/DDBJ databases">
        <title>Ancestral chromatin configuration constrains chromatin evolution on differentiating sex chromosomes in Drosophila.</title>
        <authorList>
            <person name="Zhou Q."/>
            <person name="Bachtrog D."/>
        </authorList>
    </citation>
    <scope>NUCLEOTIDE SEQUENCE [LARGE SCALE GENOMIC DNA]</scope>
    <source>
        <tissue evidence="1">Whole larvae</tissue>
    </source>
</reference>
<organism evidence="1 2">
    <name type="scientific">Drosophila busckii</name>
    <name type="common">Fruit fly</name>
    <dbReference type="NCBI Taxonomy" id="30019"/>
    <lineage>
        <taxon>Eukaryota</taxon>
        <taxon>Metazoa</taxon>
        <taxon>Ecdysozoa</taxon>
        <taxon>Arthropoda</taxon>
        <taxon>Hexapoda</taxon>
        <taxon>Insecta</taxon>
        <taxon>Pterygota</taxon>
        <taxon>Neoptera</taxon>
        <taxon>Endopterygota</taxon>
        <taxon>Diptera</taxon>
        <taxon>Brachycera</taxon>
        <taxon>Muscomorpha</taxon>
        <taxon>Ephydroidea</taxon>
        <taxon>Drosophilidae</taxon>
        <taxon>Drosophila</taxon>
    </lineage>
</organism>
<accession>A0A0M3QZJ5</accession>